<organism evidence="2 3">
    <name type="scientific">Clavibacter seminis</name>
    <dbReference type="NCBI Taxonomy" id="2860285"/>
    <lineage>
        <taxon>Bacteria</taxon>
        <taxon>Bacillati</taxon>
        <taxon>Actinomycetota</taxon>
        <taxon>Actinomycetes</taxon>
        <taxon>Micrococcales</taxon>
        <taxon>Microbacteriaceae</taxon>
        <taxon>Clavibacter</taxon>
    </lineage>
</organism>
<accession>A0ABY3TBZ0</accession>
<name>A0ABY3TBZ0_9MICO</name>
<reference evidence="3" key="1">
    <citation type="submission" date="2024-08" db="EMBL/GenBank/DDBJ databases">
        <title>Description of the novel species Clavibacter lycopersicum isolated from tomato seeds.</title>
        <authorList>
            <person name="Arizala E.D."/>
            <person name="Dobhal S."/>
            <person name="Alvarez A."/>
            <person name="Arif M."/>
        </authorList>
    </citation>
    <scope>NUCLEOTIDE SEQUENCE [LARGE SCALE GENOMIC DNA]</scope>
    <source>
        <strain evidence="3">A6099</strain>
    </source>
</reference>
<sequence length="70" mass="6680">MSVSPSIARAATPTPAAAPSPLPGDPVCVAFAGSAGGFRHAGTRSLEIDLAPLLAAARATAPVADASLAA</sequence>
<dbReference type="EMBL" id="CP083439">
    <property type="protein sequence ID" value="UKF26319.1"/>
    <property type="molecule type" value="Genomic_DNA"/>
</dbReference>
<evidence type="ECO:0000256" key="1">
    <source>
        <dbReference type="SAM" id="MobiDB-lite"/>
    </source>
</evidence>
<feature type="region of interest" description="Disordered" evidence="1">
    <location>
        <begin position="1"/>
        <end position="22"/>
    </location>
</feature>
<evidence type="ECO:0000313" key="2">
    <source>
        <dbReference type="EMBL" id="UKF26319.1"/>
    </source>
</evidence>
<gene>
    <name evidence="2" type="ORF">KYT88_06375</name>
</gene>
<evidence type="ECO:0000313" key="3">
    <source>
        <dbReference type="Proteomes" id="UP001649473"/>
    </source>
</evidence>
<feature type="compositionally biased region" description="Low complexity" evidence="1">
    <location>
        <begin position="1"/>
        <end position="15"/>
    </location>
</feature>
<dbReference type="Proteomes" id="UP001649473">
    <property type="component" value="Chromosome"/>
</dbReference>
<proteinExistence type="predicted"/>
<dbReference type="RefSeq" id="WP_156032200.1">
    <property type="nucleotide sequence ID" value="NZ_CP083439.1"/>
</dbReference>
<protein>
    <submittedName>
        <fullName evidence="2">Uncharacterized protein</fullName>
    </submittedName>
</protein>
<keyword evidence="3" id="KW-1185">Reference proteome</keyword>